<dbReference type="RefSeq" id="WP_157457359.1">
    <property type="nucleotide sequence ID" value="NZ_WQLB01000001.1"/>
</dbReference>
<evidence type="ECO:0000313" key="2">
    <source>
        <dbReference type="EMBL" id="MVN85348.1"/>
    </source>
</evidence>
<feature type="compositionally biased region" description="Pro residues" evidence="1">
    <location>
        <begin position="299"/>
        <end position="308"/>
    </location>
</feature>
<feature type="region of interest" description="Disordered" evidence="1">
    <location>
        <begin position="1"/>
        <end position="20"/>
    </location>
</feature>
<name>A0A7C9HW44_9DEIO</name>
<feature type="region of interest" description="Disordered" evidence="1">
    <location>
        <begin position="184"/>
        <end position="379"/>
    </location>
</feature>
<dbReference type="AlphaFoldDB" id="A0A7C9HW44"/>
<feature type="compositionally biased region" description="Low complexity" evidence="1">
    <location>
        <begin position="197"/>
        <end position="208"/>
    </location>
</feature>
<dbReference type="SUPFAM" id="SSF56112">
    <property type="entry name" value="Protein kinase-like (PK-like)"/>
    <property type="match status" value="1"/>
</dbReference>
<organism evidence="2 3">
    <name type="scientific">Deinococcus arboris</name>
    <dbReference type="NCBI Taxonomy" id="2682977"/>
    <lineage>
        <taxon>Bacteria</taxon>
        <taxon>Thermotogati</taxon>
        <taxon>Deinococcota</taxon>
        <taxon>Deinococci</taxon>
        <taxon>Deinococcales</taxon>
        <taxon>Deinococcaceae</taxon>
        <taxon>Deinococcus</taxon>
    </lineage>
</organism>
<proteinExistence type="predicted"/>
<comment type="caution">
    <text evidence="2">The sequence shown here is derived from an EMBL/GenBank/DDBJ whole genome shotgun (WGS) entry which is preliminary data.</text>
</comment>
<dbReference type="EMBL" id="WQLB01000001">
    <property type="protein sequence ID" value="MVN85348.1"/>
    <property type="molecule type" value="Genomic_DNA"/>
</dbReference>
<protein>
    <recommendedName>
        <fullName evidence="4">PEGA domain-containing protein</fullName>
    </recommendedName>
</protein>
<keyword evidence="3" id="KW-1185">Reference proteome</keyword>
<reference evidence="2 3" key="1">
    <citation type="submission" date="2019-12" db="EMBL/GenBank/DDBJ databases">
        <title>Deinococcus sp. HMF7620 Genome sequencing and assembly.</title>
        <authorList>
            <person name="Kang H."/>
            <person name="Kim H."/>
            <person name="Joh K."/>
        </authorList>
    </citation>
    <scope>NUCLEOTIDE SEQUENCE [LARGE SCALE GENOMIC DNA]</scope>
    <source>
        <strain evidence="2 3">HMF7620</strain>
    </source>
</reference>
<dbReference type="Proteomes" id="UP000483286">
    <property type="component" value="Unassembled WGS sequence"/>
</dbReference>
<dbReference type="InterPro" id="IPR011009">
    <property type="entry name" value="Kinase-like_dom_sf"/>
</dbReference>
<gene>
    <name evidence="2" type="ORF">GO986_01025</name>
</gene>
<evidence type="ECO:0008006" key="4">
    <source>
        <dbReference type="Google" id="ProtNLM"/>
    </source>
</evidence>
<accession>A0A7C9HW44</accession>
<evidence type="ECO:0000256" key="1">
    <source>
        <dbReference type="SAM" id="MobiDB-lite"/>
    </source>
</evidence>
<sequence>MNALGPYVAARELPGRPSSPVRTLRATDRLTGMPVLLHVLSGPEWPGGWPDLPPHPHLLPALDSGQSSGEAYLVTELPLQARPASDPELTARGALSALEALHTRGLVHGGLSRSQLWSVDGHVLLAGAGLPWGGDARPADDLYALAVILDELGGLPARLRALVTQPGTLSAAQALAALTGDSAAPQRLPEAPPPPSASTTPEPTRPSSVSAKPLDTERGTPAPVSPTDHSAAPHDGTPIVLGDPVAEGAATPAPAAPTPTGPETPQERRRRQNEERRAQAILDAQAAAERRTRQRQAEGPPPAAPPAPIQIGFADDLPGWTPTEAAPPASRPVPTGPVERLPASLRRPPQPEAPGADGPTPAEPARTLAPRPDTRLPRRLPREPIRIGWDEDESWRVVREAPAPPPRTRPAMPEWARPEWFGPRRAAAVLAALVVLGGGWWAMTHRPEPAAPLAPALGGCCDVRVTLRGAAATAANLNLLSAPDAARLTPGQQMGQVPGTLHLPVPGTYRFKVVAPGWSPANLTVTVPRRQPVTIDLSD</sequence>
<evidence type="ECO:0000313" key="3">
    <source>
        <dbReference type="Proteomes" id="UP000483286"/>
    </source>
</evidence>